<proteinExistence type="predicted"/>
<protein>
    <submittedName>
        <fullName evidence="1">Uncharacterized protein</fullName>
    </submittedName>
</protein>
<dbReference type="EMBL" id="UHDK01000001">
    <property type="protein sequence ID" value="SUM35282.1"/>
    <property type="molecule type" value="Genomic_DNA"/>
</dbReference>
<evidence type="ECO:0000313" key="2">
    <source>
        <dbReference type="Proteomes" id="UP000255277"/>
    </source>
</evidence>
<dbReference type="AlphaFoldDB" id="A0A380FLX2"/>
<organism evidence="1 2">
    <name type="scientific">Staphylococcus gallinarum</name>
    <dbReference type="NCBI Taxonomy" id="1293"/>
    <lineage>
        <taxon>Bacteria</taxon>
        <taxon>Bacillati</taxon>
        <taxon>Bacillota</taxon>
        <taxon>Bacilli</taxon>
        <taxon>Bacillales</taxon>
        <taxon>Staphylococcaceae</taxon>
        <taxon>Staphylococcus</taxon>
    </lineage>
</organism>
<sequence length="32" mass="3856">MFKKPVPNDDVLDDTPLTQQTYFKMMQDFFKS</sequence>
<dbReference type="Proteomes" id="UP000255277">
    <property type="component" value="Unassembled WGS sequence"/>
</dbReference>
<reference evidence="1 2" key="1">
    <citation type="submission" date="2018-06" db="EMBL/GenBank/DDBJ databases">
        <authorList>
            <consortium name="Pathogen Informatics"/>
            <person name="Doyle S."/>
        </authorList>
    </citation>
    <scope>NUCLEOTIDE SEQUENCE [LARGE SCALE GENOMIC DNA]</scope>
    <source>
        <strain evidence="1 2">NCTC12195</strain>
    </source>
</reference>
<accession>A0A380FLX2</accession>
<name>A0A380FLX2_STAGA</name>
<evidence type="ECO:0000313" key="1">
    <source>
        <dbReference type="EMBL" id="SUM35282.1"/>
    </source>
</evidence>
<gene>
    <name evidence="1" type="ORF">NCTC12195_04812</name>
</gene>